<keyword evidence="3" id="KW-1185">Reference proteome</keyword>
<sequence>MKTFRWDIRGQGKINIVLLHGWGINYNIWDAIINTLSSKFKCYIIDLPGFGKNINYPFMNIKKLTNMLISKLPKNSIWLGWSMGALIINYMNIKFEKNIHAIINICYSPCFIQKNDWVGIPINILQNFFNQIKHNYYKTISQFLKSQVPINKFLNNNFILNNIIKNLLIQPKPSIFTLEKYLNIIINIDLRKYLSKFTTPSLSLYGELDMLVQHRITKNINKLYPKNYSYIIKKSGHIPFISHPEATVQKMLLFIKNVIKN</sequence>
<name>A0A455TAR0_9GAMM</name>
<evidence type="ECO:0000313" key="3">
    <source>
        <dbReference type="Proteomes" id="UP000317544"/>
    </source>
</evidence>
<evidence type="ECO:0000259" key="1">
    <source>
        <dbReference type="Pfam" id="PF00561"/>
    </source>
</evidence>
<dbReference type="PANTHER" id="PTHR46438:SF11">
    <property type="entry name" value="LIPASE-RELATED"/>
    <property type="match status" value="1"/>
</dbReference>
<dbReference type="Pfam" id="PF00561">
    <property type="entry name" value="Abhydrolase_1"/>
    <property type="match status" value="1"/>
</dbReference>
<dbReference type="Proteomes" id="UP000317544">
    <property type="component" value="Chromosome"/>
</dbReference>
<dbReference type="Gene3D" id="3.40.50.1820">
    <property type="entry name" value="alpha/beta hydrolase"/>
    <property type="match status" value="1"/>
</dbReference>
<dbReference type="AlphaFoldDB" id="A0A455TAR0"/>
<dbReference type="OrthoDB" id="9780744at2"/>
<accession>A0A455TAR0</accession>
<protein>
    <submittedName>
        <fullName evidence="2">Pimeloyl-[acyl-carrier protein] methyl ester esterase</fullName>
    </submittedName>
</protein>
<dbReference type="InterPro" id="IPR029058">
    <property type="entry name" value="AB_hydrolase_fold"/>
</dbReference>
<dbReference type="EMBL" id="AP019379">
    <property type="protein sequence ID" value="BBI01416.1"/>
    <property type="molecule type" value="Genomic_DNA"/>
</dbReference>
<dbReference type="PANTHER" id="PTHR46438">
    <property type="entry name" value="ALPHA/BETA-HYDROLASES SUPERFAMILY PROTEIN"/>
    <property type="match status" value="1"/>
</dbReference>
<gene>
    <name evidence="2" type="primary">bioH</name>
    <name evidence="2" type="ORF">BUCNMO_413</name>
</gene>
<feature type="domain" description="AB hydrolase-1" evidence="1">
    <location>
        <begin position="16"/>
        <end position="244"/>
    </location>
</feature>
<proteinExistence type="predicted"/>
<reference evidence="2 3" key="1">
    <citation type="journal article" date="2019" name="Proc. Natl. Acad. Sci. U.S.A.">
        <title>Exaggeration and cooption of innate immunity for social defense.</title>
        <authorList>
            <person name="Kutsukake M."/>
            <person name="Moriyama M."/>
            <person name="Shigenobu S."/>
            <person name="Meng X.-Y."/>
            <person name="Nikoh N."/>
            <person name="Noda C."/>
            <person name="Kobayashi S."/>
            <person name="Fukatsu T."/>
        </authorList>
    </citation>
    <scope>NUCLEOTIDE SEQUENCE [LARGE SCALE GENOMIC DNA]</scope>
    <source>
        <strain evidence="2 3">Nmo</strain>
    </source>
</reference>
<organism evidence="2 3">
    <name type="scientific">Buchnera aphidicola</name>
    <name type="common">Nipponaphis monzeni</name>
    <dbReference type="NCBI Taxonomy" id="2495405"/>
    <lineage>
        <taxon>Bacteria</taxon>
        <taxon>Pseudomonadati</taxon>
        <taxon>Pseudomonadota</taxon>
        <taxon>Gammaproteobacteria</taxon>
        <taxon>Enterobacterales</taxon>
        <taxon>Erwiniaceae</taxon>
        <taxon>Buchnera</taxon>
    </lineage>
</organism>
<dbReference type="SUPFAM" id="SSF53474">
    <property type="entry name" value="alpha/beta-Hydrolases"/>
    <property type="match status" value="1"/>
</dbReference>
<dbReference type="RefSeq" id="WP_158345196.1">
    <property type="nucleotide sequence ID" value="NZ_AP019379.1"/>
</dbReference>
<dbReference type="InterPro" id="IPR000073">
    <property type="entry name" value="AB_hydrolase_1"/>
</dbReference>
<evidence type="ECO:0000313" key="2">
    <source>
        <dbReference type="EMBL" id="BBI01416.1"/>
    </source>
</evidence>